<accession>A0A9D2DIU6</accession>
<dbReference type="EMBL" id="DXBZ01000028">
    <property type="protein sequence ID" value="HIZ17693.1"/>
    <property type="molecule type" value="Genomic_DNA"/>
</dbReference>
<comment type="caution">
    <text evidence="1">The sequence shown here is derived from an EMBL/GenBank/DDBJ whole genome shotgun (WGS) entry which is preliminary data.</text>
</comment>
<evidence type="ECO:0000313" key="1">
    <source>
        <dbReference type="EMBL" id="HIZ17693.1"/>
    </source>
</evidence>
<organism evidence="1 2">
    <name type="scientific">Candidatus Olsenella stercoravium</name>
    <dbReference type="NCBI Taxonomy" id="2838713"/>
    <lineage>
        <taxon>Bacteria</taxon>
        <taxon>Bacillati</taxon>
        <taxon>Actinomycetota</taxon>
        <taxon>Coriobacteriia</taxon>
        <taxon>Coriobacteriales</taxon>
        <taxon>Atopobiaceae</taxon>
        <taxon>Olsenella</taxon>
    </lineage>
</organism>
<evidence type="ECO:0000313" key="2">
    <source>
        <dbReference type="Proteomes" id="UP000824029"/>
    </source>
</evidence>
<reference evidence="1" key="2">
    <citation type="submission" date="2021-04" db="EMBL/GenBank/DDBJ databases">
        <authorList>
            <person name="Gilroy R."/>
        </authorList>
    </citation>
    <scope>NUCLEOTIDE SEQUENCE</scope>
    <source>
        <strain evidence="1">ChiHecolR3B27-1887</strain>
    </source>
</reference>
<sequence length="522" mass="57295">MPVVSMGMSWLTSLTYDEMANGAPTTLFVPHGEVHNDLYLHWHTYTGTDWAKAFNVSVAWRYVPKTAYGIGDTGWTTYADGLWSQLDAATECHPSTSDGFSGYDWWVNLGNLGEYRNNDPDYMAPSGTSVQQQLAPNGWGFSQRKYDFIEIKAAIRVIWQDDIDEATLEAMRPYERFSQTLLLVAQPKYTLAGVQYDARGVVVNFTATDWHRSDDRWGLNEFIVAKEDLTGEDLAVTPGYYGTIDKPAGDPLTTDTGRLTLPPEAFTRLPLPGEAIQKLRIRMNTPVLPIETEWAWIEGIADVGDSAVCDTPTLTLVSSDADRVVVEVGTTHDKDNPPDAVHVAFAGASEWHVVALGDEVTLPCPPLGAPITVQAYGTTDEGGVSGIATLEVAALPDVDWITIAPVDASTGDPVRMRFNVKSDWTRSPEMTVVKLSGRERESAFYGEGGTASGTVTCDILDRSSYGDLYQPRAAFERLAYAGPCVLRGPDGERRYVAVESVGESWDTVRHVKTMKVSVREVS</sequence>
<reference evidence="1" key="1">
    <citation type="journal article" date="2021" name="PeerJ">
        <title>Extensive microbial diversity within the chicken gut microbiome revealed by metagenomics and culture.</title>
        <authorList>
            <person name="Gilroy R."/>
            <person name="Ravi A."/>
            <person name="Getino M."/>
            <person name="Pursley I."/>
            <person name="Horton D.L."/>
            <person name="Alikhan N.F."/>
            <person name="Baker D."/>
            <person name="Gharbi K."/>
            <person name="Hall N."/>
            <person name="Watson M."/>
            <person name="Adriaenssens E.M."/>
            <person name="Foster-Nyarko E."/>
            <person name="Jarju S."/>
            <person name="Secka A."/>
            <person name="Antonio M."/>
            <person name="Oren A."/>
            <person name="Chaudhuri R.R."/>
            <person name="La Ragione R."/>
            <person name="Hildebrand F."/>
            <person name="Pallen M.J."/>
        </authorList>
    </citation>
    <scope>NUCLEOTIDE SEQUENCE</scope>
    <source>
        <strain evidence="1">ChiHecolR3B27-1887</strain>
    </source>
</reference>
<dbReference type="Proteomes" id="UP000824029">
    <property type="component" value="Unassembled WGS sequence"/>
</dbReference>
<proteinExistence type="predicted"/>
<name>A0A9D2DIU6_9ACTN</name>
<gene>
    <name evidence="1" type="ORF">IAA22_01050</name>
</gene>
<protein>
    <submittedName>
        <fullName evidence="1">Uncharacterized protein</fullName>
    </submittedName>
</protein>
<dbReference type="AlphaFoldDB" id="A0A9D2DIU6"/>